<dbReference type="InterPro" id="IPR002999">
    <property type="entry name" value="Tudor"/>
</dbReference>
<dbReference type="InterPro" id="IPR036612">
    <property type="entry name" value="KH_dom_type_1_sf"/>
</dbReference>
<dbReference type="GO" id="GO:0005739">
    <property type="term" value="C:mitochondrion"/>
    <property type="evidence" value="ECO:0007669"/>
    <property type="project" value="UniProtKB-ARBA"/>
</dbReference>
<dbReference type="GO" id="GO:0003723">
    <property type="term" value="F:RNA binding"/>
    <property type="evidence" value="ECO:0007669"/>
    <property type="project" value="UniProtKB-UniRule"/>
</dbReference>
<dbReference type="SUPFAM" id="SSF63748">
    <property type="entry name" value="Tudor/PWWP/MBT"/>
    <property type="match status" value="2"/>
</dbReference>
<keyword evidence="1" id="KW-0694">RNA-binding</keyword>
<dbReference type="CDD" id="cd00105">
    <property type="entry name" value="KH-I"/>
    <property type="match status" value="2"/>
</dbReference>
<dbReference type="InterPro" id="IPR050621">
    <property type="entry name" value="Tudor_domain_containing"/>
</dbReference>
<dbReference type="GO" id="GO:0043186">
    <property type="term" value="C:P granule"/>
    <property type="evidence" value="ECO:0007669"/>
    <property type="project" value="TreeGrafter"/>
</dbReference>
<dbReference type="GO" id="GO:0034587">
    <property type="term" value="P:piRNA processing"/>
    <property type="evidence" value="ECO:0007669"/>
    <property type="project" value="TreeGrafter"/>
</dbReference>
<dbReference type="Gene3D" id="3.30.1370.10">
    <property type="entry name" value="K Homology domain, type 1"/>
    <property type="match status" value="2"/>
</dbReference>
<dbReference type="PROSITE" id="PS50304">
    <property type="entry name" value="TUDOR"/>
    <property type="match status" value="1"/>
</dbReference>
<sequence length="567" mass="63309">MMSSRFTKQDDEFKVHKTSRNVVIKVEVKKENIGMIIGRNGSNLKYIEKQTDTRIDVEDEKEESSNVRILSIRGTNESVHNAETLIYSQINNQPILDVKEIFIPTSAVGRVIGKLGTSIKDIIKKSNAKIDVENNNNRHENTKITIRGTEDQISLAMEMINQRVEEYQEVKAKMNEGISKRSPYRSLKNQNQAPLEPLSVQESELRAEKLISTSSDGSLTVFMSAVANPDRFWVQIMNDRAIELDQLVESMTDYYNQKANQETHRLTEVKPGQIVAALLHLDQKWYRAQVMTVSDSFQIMNDRAIELDQLVESMTDYYNQKANQETHRLTEVKPGQIVAALLHLDQKWYRAQVMTVSDSTPPTLELYFVDYGDSMDMPQPSVYQLNPTFLGLRFQAIECSLANVRPVGDVWSEEAISCFEDLTHVAQWKVLLARVESYKETSTDLRSGSPLPCVSLFDTSGEQDVNISQELISRGFAVSSKSGSELPDGRPNGNTSAGSNSSDSDTLVESTAPVTNAENTLSPGEANSLGANSLLPPSPNNLTSRPNSVASSTYERPNSVASNVIRA</sequence>
<dbReference type="InterPro" id="IPR004087">
    <property type="entry name" value="KH_dom"/>
</dbReference>
<dbReference type="KEGG" id="dci:103517145"/>
<dbReference type="GO" id="GO:0030719">
    <property type="term" value="P:P granule organization"/>
    <property type="evidence" value="ECO:0007669"/>
    <property type="project" value="TreeGrafter"/>
</dbReference>
<dbReference type="GeneID" id="103517145"/>
<feature type="compositionally biased region" description="Polar residues" evidence="2">
    <location>
        <begin position="540"/>
        <end position="567"/>
    </location>
</feature>
<dbReference type="SMART" id="SM00333">
    <property type="entry name" value="TUDOR"/>
    <property type="match status" value="2"/>
</dbReference>
<organism evidence="4 5">
    <name type="scientific">Diaphorina citri</name>
    <name type="common">Asian citrus psyllid</name>
    <dbReference type="NCBI Taxonomy" id="121845"/>
    <lineage>
        <taxon>Eukaryota</taxon>
        <taxon>Metazoa</taxon>
        <taxon>Ecdysozoa</taxon>
        <taxon>Arthropoda</taxon>
        <taxon>Hexapoda</taxon>
        <taxon>Insecta</taxon>
        <taxon>Pterygota</taxon>
        <taxon>Neoptera</taxon>
        <taxon>Paraneoptera</taxon>
        <taxon>Hemiptera</taxon>
        <taxon>Sternorrhyncha</taxon>
        <taxon>Psylloidea</taxon>
        <taxon>Psyllidae</taxon>
        <taxon>Diaphorininae</taxon>
        <taxon>Diaphorina</taxon>
    </lineage>
</organism>
<dbReference type="SMART" id="SM00322">
    <property type="entry name" value="KH"/>
    <property type="match status" value="2"/>
</dbReference>
<dbReference type="PANTHER" id="PTHR22948:SF29">
    <property type="entry name" value="FI02030P-RELATED"/>
    <property type="match status" value="1"/>
</dbReference>
<dbReference type="PROSITE" id="PS50084">
    <property type="entry name" value="KH_TYPE_1"/>
    <property type="match status" value="2"/>
</dbReference>
<dbReference type="Gene3D" id="2.40.50.90">
    <property type="match status" value="2"/>
</dbReference>
<evidence type="ECO:0000259" key="3">
    <source>
        <dbReference type="PROSITE" id="PS50304"/>
    </source>
</evidence>
<feature type="compositionally biased region" description="Polar residues" evidence="2">
    <location>
        <begin position="492"/>
        <end position="522"/>
    </location>
</feature>
<evidence type="ECO:0000313" key="5">
    <source>
        <dbReference type="RefSeq" id="XP_026685155.1"/>
    </source>
</evidence>
<dbReference type="Pfam" id="PF00013">
    <property type="entry name" value="KH_1"/>
    <property type="match status" value="2"/>
</dbReference>
<dbReference type="RefSeq" id="XP_026685155.1">
    <property type="nucleotide sequence ID" value="XM_026829354.1"/>
</dbReference>
<dbReference type="InterPro" id="IPR004088">
    <property type="entry name" value="KH_dom_type_1"/>
</dbReference>
<dbReference type="PaxDb" id="121845-A0A3Q0JEP2"/>
<dbReference type="GO" id="GO:0007283">
    <property type="term" value="P:spermatogenesis"/>
    <property type="evidence" value="ECO:0007669"/>
    <property type="project" value="TreeGrafter"/>
</dbReference>
<dbReference type="InterPro" id="IPR035437">
    <property type="entry name" value="SNase_OB-fold_sf"/>
</dbReference>
<accession>A0A3Q0JEP2</accession>
<name>A0A3Q0JEP2_DIACI</name>
<dbReference type="AlphaFoldDB" id="A0A3Q0JEP2"/>
<dbReference type="Proteomes" id="UP000079169">
    <property type="component" value="Unplaced"/>
</dbReference>
<dbReference type="PANTHER" id="PTHR22948">
    <property type="entry name" value="TUDOR DOMAIN CONTAINING PROTEIN"/>
    <property type="match status" value="1"/>
</dbReference>
<dbReference type="Gene3D" id="2.30.30.140">
    <property type="match status" value="2"/>
</dbReference>
<proteinExistence type="predicted"/>
<feature type="domain" description="Tudor" evidence="3">
    <location>
        <begin position="331"/>
        <end position="392"/>
    </location>
</feature>
<evidence type="ECO:0000256" key="2">
    <source>
        <dbReference type="SAM" id="MobiDB-lite"/>
    </source>
</evidence>
<reference evidence="5" key="1">
    <citation type="submission" date="2025-08" db="UniProtKB">
        <authorList>
            <consortium name="RefSeq"/>
        </authorList>
    </citation>
    <scope>IDENTIFICATION</scope>
</reference>
<dbReference type="Pfam" id="PF00567">
    <property type="entry name" value="TUDOR"/>
    <property type="match status" value="2"/>
</dbReference>
<keyword evidence="4" id="KW-1185">Reference proteome</keyword>
<dbReference type="STRING" id="121845.A0A3Q0JEP2"/>
<feature type="region of interest" description="Disordered" evidence="2">
    <location>
        <begin position="478"/>
        <end position="567"/>
    </location>
</feature>
<protein>
    <submittedName>
        <fullName evidence="5">LOW QUALITY PROTEIN: tudor and KH domain-containing protein homolog</fullName>
    </submittedName>
</protein>
<evidence type="ECO:0000313" key="4">
    <source>
        <dbReference type="Proteomes" id="UP000079169"/>
    </source>
</evidence>
<evidence type="ECO:0000256" key="1">
    <source>
        <dbReference type="PROSITE-ProRule" id="PRU00117"/>
    </source>
</evidence>
<dbReference type="SUPFAM" id="SSF54791">
    <property type="entry name" value="Eukaryotic type KH-domain (KH-domain type I)"/>
    <property type="match status" value="2"/>
</dbReference>
<gene>
    <name evidence="5" type="primary">LOC103517145</name>
</gene>